<evidence type="ECO:0000313" key="4">
    <source>
        <dbReference type="Proteomes" id="UP000027138"/>
    </source>
</evidence>
<dbReference type="InterPro" id="IPR036322">
    <property type="entry name" value="WD40_repeat_dom_sf"/>
</dbReference>
<dbReference type="GO" id="GO:0000127">
    <property type="term" value="C:transcription factor TFIIIC complex"/>
    <property type="evidence" value="ECO:0007669"/>
    <property type="project" value="InterPro"/>
</dbReference>
<feature type="repeat" description="WD" evidence="1">
    <location>
        <begin position="445"/>
        <end position="486"/>
    </location>
</feature>
<keyword evidence="1" id="KW-0853">WD repeat</keyword>
<dbReference type="Gene3D" id="2.130.10.10">
    <property type="entry name" value="YVTN repeat-like/Quinoprotein amine dehydrogenase"/>
    <property type="match status" value="2"/>
</dbReference>
<organism evidence="3 4">
    <name type="scientific">Jatropha curcas</name>
    <name type="common">Barbados nut</name>
    <dbReference type="NCBI Taxonomy" id="180498"/>
    <lineage>
        <taxon>Eukaryota</taxon>
        <taxon>Viridiplantae</taxon>
        <taxon>Streptophyta</taxon>
        <taxon>Embryophyta</taxon>
        <taxon>Tracheophyta</taxon>
        <taxon>Spermatophyta</taxon>
        <taxon>Magnoliopsida</taxon>
        <taxon>eudicotyledons</taxon>
        <taxon>Gunneridae</taxon>
        <taxon>Pentapetalae</taxon>
        <taxon>rosids</taxon>
        <taxon>fabids</taxon>
        <taxon>Malpighiales</taxon>
        <taxon>Euphorbiaceae</taxon>
        <taxon>Crotonoideae</taxon>
        <taxon>Jatropheae</taxon>
        <taxon>Jatropha</taxon>
    </lineage>
</organism>
<dbReference type="PROSITE" id="PS50082">
    <property type="entry name" value="WD_REPEATS_2"/>
    <property type="match status" value="2"/>
</dbReference>
<dbReference type="PANTHER" id="PTHR15496:SF2">
    <property type="entry name" value="GENERAL TRANSCRIPTION FACTOR 3C POLYPEPTIDE 4"/>
    <property type="match status" value="1"/>
</dbReference>
<dbReference type="SUPFAM" id="SSF50978">
    <property type="entry name" value="WD40 repeat-like"/>
    <property type="match status" value="1"/>
</dbReference>
<dbReference type="InterPro" id="IPR015943">
    <property type="entry name" value="WD40/YVTN_repeat-like_dom_sf"/>
</dbReference>
<accession>A0A067L1B4</accession>
<evidence type="ECO:0000256" key="1">
    <source>
        <dbReference type="PROSITE-ProRule" id="PRU00221"/>
    </source>
</evidence>
<feature type="repeat" description="WD" evidence="1">
    <location>
        <begin position="332"/>
        <end position="369"/>
    </location>
</feature>
<evidence type="ECO:0000259" key="2">
    <source>
        <dbReference type="Pfam" id="PF12657"/>
    </source>
</evidence>
<dbReference type="EMBL" id="KK914369">
    <property type="protein sequence ID" value="KDP38265.1"/>
    <property type="molecule type" value="Genomic_DNA"/>
</dbReference>
<dbReference type="Pfam" id="PF12657">
    <property type="entry name" value="TFIIIC_delta"/>
    <property type="match status" value="1"/>
</dbReference>
<dbReference type="AlphaFoldDB" id="A0A067L1B4"/>
<dbReference type="InterPro" id="IPR001680">
    <property type="entry name" value="WD40_rpt"/>
</dbReference>
<dbReference type="Pfam" id="PF00400">
    <property type="entry name" value="WD40"/>
    <property type="match status" value="2"/>
</dbReference>
<dbReference type="PANTHER" id="PTHR15496">
    <property type="entry name" value="GENERAL TRANSCRIPTION FACTOR 3C POLYPEPTIDE 4 FAMILY"/>
    <property type="match status" value="1"/>
</dbReference>
<gene>
    <name evidence="3" type="ORF">JCGZ_05799</name>
</gene>
<proteinExistence type="predicted"/>
<name>A0A067L1B4_JATCU</name>
<evidence type="ECO:0000313" key="3">
    <source>
        <dbReference type="EMBL" id="KDP38265.1"/>
    </source>
</evidence>
<dbReference type="KEGG" id="jcu:105633952"/>
<keyword evidence="4" id="KW-1185">Reference proteome</keyword>
<dbReference type="OrthoDB" id="6021743at2759"/>
<dbReference type="GO" id="GO:0004402">
    <property type="term" value="F:histone acetyltransferase activity"/>
    <property type="evidence" value="ECO:0007669"/>
    <property type="project" value="InterPro"/>
</dbReference>
<dbReference type="Proteomes" id="UP000027138">
    <property type="component" value="Unassembled WGS sequence"/>
</dbReference>
<dbReference type="InterPro" id="IPR044230">
    <property type="entry name" value="GTF3C4"/>
</dbReference>
<reference evidence="3 4" key="1">
    <citation type="journal article" date="2014" name="PLoS ONE">
        <title>Global Analysis of Gene Expression Profiles in Physic Nut (Jatropha curcas L.) Seedlings Exposed to Salt Stress.</title>
        <authorList>
            <person name="Zhang L."/>
            <person name="Zhang C."/>
            <person name="Wu P."/>
            <person name="Chen Y."/>
            <person name="Li M."/>
            <person name="Jiang H."/>
            <person name="Wu G."/>
        </authorList>
    </citation>
    <scope>NUCLEOTIDE SEQUENCE [LARGE SCALE GENOMIC DNA]</scope>
    <source>
        <strain evidence="4">cv. GZQX0401</strain>
        <tissue evidence="3">Young leaves</tissue>
    </source>
</reference>
<dbReference type="InterPro" id="IPR024761">
    <property type="entry name" value="TFIIIC_delta_N"/>
</dbReference>
<protein>
    <recommendedName>
        <fullName evidence="2">Transcription factor IIIC 90kDa subunit N-terminal domain-containing protein</fullName>
    </recommendedName>
</protein>
<dbReference type="SMART" id="SM00320">
    <property type="entry name" value="WD40"/>
    <property type="match status" value="4"/>
</dbReference>
<dbReference type="GO" id="GO:0006384">
    <property type="term" value="P:transcription initiation at RNA polymerase III promoter"/>
    <property type="evidence" value="ECO:0007669"/>
    <property type="project" value="InterPro"/>
</dbReference>
<feature type="domain" description="Transcription factor IIIC 90kDa subunit N-terminal" evidence="2">
    <location>
        <begin position="87"/>
        <end position="152"/>
    </location>
</feature>
<sequence length="898" mass="99785">MASASRFQAASLATSPLYPNAIAWSDENLIAVACGSLVTILNPALPSGPRGLITIPTCELYPIGLVKREDFLTGCLLPTALSKDFRPIVRSVSWSPVGMAPNSGCLLIVCTTEGRVKLYQPPINDFSAEWIEVVDISDSLYDYLANTNFGESGTPDSEFADEQTTQLGCTDDHANIFPNSIKRRRANASNGITKESKTLGGEIIGLKDGEKSRARSSPQTDMREEQLPKVIEINRDKRKKITLEKCSLPQITANQYASRRKLLSSLVVAWSPMLCLPSKICSVHQNGSSHRFSVLAAGGKSGKISIWRIYAPQQYSIERSSVSRGVMLVGLLQAHNSWVTAISLALHGSDSNPQLLLASGSSDGSVKIWLRSCEELLESSESNNAPFFLLKEVISANAVPISVISIVIPVREMPNMLLAVGKLSGSLEVWTSDLSSCKFDKAGSHDAHDRAVTGLAWAFDGYCLYSCSQDNYVRCWQFHESSFCEVTITSSTLGLRSSTDLPDVFLSCLGVAVSPGNLVVAMVRNLDVDQLDHMYEARVQKAVVEFFWIGGQQLDMLPNISIDFVTESFLDYPASELVCWESNILWSLKKFENLEKLLVIWDIIASLLAFKKSVPEFVDHVLASWLSVTYFGSHMNLSINEVLTRIPDDFSKITSRRLQILNVICRCLVIPGFKADEIDIKANFKGPTSDMDKATEIDQQTLWIKLLHRSEKELQERLVAFSLSAFLAKTVSQTGYWHPFGVPQMEQWVELNHDHVRGQLKVLLSEVQKNKRRLSSNEYRVEEQCGYCSASVRFNSPEIAFCQGLEGNNRDVQKHKLVRCAVSMRVCPATPLWFCKCCNRRASTLAPQTLFTMSEYPLDYKSLIESHAAVELLRPLCPFCGILLQRLQPDFLLSVSPV</sequence>